<reference evidence="7" key="1">
    <citation type="submission" date="2021-02" db="EMBL/GenBank/DDBJ databases">
        <authorList>
            <person name="Nowell W R."/>
        </authorList>
    </citation>
    <scope>NUCLEOTIDE SEQUENCE</scope>
</reference>
<dbReference type="PANTHER" id="PTHR10680:SF14">
    <property type="entry name" value="PEPTIDYL-GLYCINE ALPHA-AMIDATING MONOOXYGENASE"/>
    <property type="match status" value="1"/>
</dbReference>
<accession>A0A813XMV3</accession>
<dbReference type="Pfam" id="PF01436">
    <property type="entry name" value="NHL"/>
    <property type="match status" value="3"/>
</dbReference>
<keyword evidence="6" id="KW-0472">Membrane</keyword>
<keyword evidence="6" id="KW-0812">Transmembrane</keyword>
<evidence type="ECO:0000313" key="7">
    <source>
        <dbReference type="EMBL" id="CAF0872171.1"/>
    </source>
</evidence>
<keyword evidence="6" id="KW-1133">Transmembrane helix</keyword>
<organism evidence="7 8">
    <name type="scientific">Adineta steineri</name>
    <dbReference type="NCBI Taxonomy" id="433720"/>
    <lineage>
        <taxon>Eukaryota</taxon>
        <taxon>Metazoa</taxon>
        <taxon>Spiralia</taxon>
        <taxon>Gnathifera</taxon>
        <taxon>Rotifera</taxon>
        <taxon>Eurotatoria</taxon>
        <taxon>Bdelloidea</taxon>
        <taxon>Adinetida</taxon>
        <taxon>Adinetidae</taxon>
        <taxon>Adineta</taxon>
    </lineage>
</organism>
<dbReference type="OrthoDB" id="342730at2759"/>
<keyword evidence="2" id="KW-0677">Repeat</keyword>
<keyword evidence="3" id="KW-0325">Glycoprotein</keyword>
<dbReference type="PROSITE" id="PS51125">
    <property type="entry name" value="NHL"/>
    <property type="match status" value="3"/>
</dbReference>
<proteinExistence type="predicted"/>
<evidence type="ECO:0000313" key="8">
    <source>
        <dbReference type="Proteomes" id="UP000663891"/>
    </source>
</evidence>
<dbReference type="InterPro" id="IPR001258">
    <property type="entry name" value="NHL_repeat"/>
</dbReference>
<feature type="transmembrane region" description="Helical" evidence="6">
    <location>
        <begin position="216"/>
        <end position="237"/>
    </location>
</feature>
<dbReference type="EMBL" id="CAJNON010000050">
    <property type="protein sequence ID" value="CAF0872171.1"/>
    <property type="molecule type" value="Genomic_DNA"/>
</dbReference>
<feature type="repeat" description="NHL" evidence="4">
    <location>
        <begin position="306"/>
        <end position="345"/>
    </location>
</feature>
<gene>
    <name evidence="7" type="ORF">VCS650_LOCUS7782</name>
</gene>
<name>A0A813XMV3_9BILA</name>
<feature type="compositionally biased region" description="Polar residues" evidence="5">
    <location>
        <begin position="176"/>
        <end position="185"/>
    </location>
</feature>
<dbReference type="CDD" id="cd05819">
    <property type="entry name" value="NHL"/>
    <property type="match status" value="1"/>
</dbReference>
<evidence type="ECO:0000256" key="4">
    <source>
        <dbReference type="PROSITE-ProRule" id="PRU00504"/>
    </source>
</evidence>
<dbReference type="Gene3D" id="2.120.10.30">
    <property type="entry name" value="TolB, C-terminal domain"/>
    <property type="match status" value="3"/>
</dbReference>
<keyword evidence="1" id="KW-0732">Signal</keyword>
<dbReference type="InterPro" id="IPR011042">
    <property type="entry name" value="6-blade_b-propeller_TolB-like"/>
</dbReference>
<evidence type="ECO:0000256" key="5">
    <source>
        <dbReference type="SAM" id="MobiDB-lite"/>
    </source>
</evidence>
<evidence type="ECO:0000256" key="2">
    <source>
        <dbReference type="ARBA" id="ARBA00022737"/>
    </source>
</evidence>
<evidence type="ECO:0000256" key="6">
    <source>
        <dbReference type="SAM" id="Phobius"/>
    </source>
</evidence>
<feature type="transmembrane region" description="Helical" evidence="6">
    <location>
        <begin position="35"/>
        <end position="56"/>
    </location>
</feature>
<dbReference type="PANTHER" id="PTHR10680">
    <property type="entry name" value="PEPTIDYL-GLYCINE ALPHA-AMIDATING MONOOXYGENASE"/>
    <property type="match status" value="1"/>
</dbReference>
<feature type="repeat" description="NHL" evidence="4">
    <location>
        <begin position="549"/>
        <end position="586"/>
    </location>
</feature>
<sequence>MNRNQIGDETVTSDSQQTSTDRSTLLSKCLKKKKFLWTITGIIIVILVVTIPTVIVKTKTTNVMKLSTVATETTKMIKIVTVATDITTQQLTTTADNPTTEVQNKPKCDKWKQHGITVAGGKGQGSGLNQLSLPHGIYIDDDDKSILIADTGNHRIVEWKYNAKEGQTIAGGNNGPGNSLNQLNFPSDPEPVTSDSQQTSTDRSTLLSKCLKKKKFLWIIIGIIIVILIVTIPTVIIKAKKTDVMNLSTVATETTKMIKIATVTTDITTQQLTTTANNPTTEVQSKPKCDKWKQHGITVAVGNEQGSGLNQLSVPHGIYIDDDDKSILIADTGNHRIVEWKYNAKEGQTIAGGNNGPGNSLNQLNFPSDVTVDKEKNAIIICDYENRRVIKWFRQSQTTPQILISNIACGGVTIDKDGSIYASDWNRNAVTRWKEGDRYETIIAGGNGQGNHSNQLYRPIQIFVDEDYAVYVADTLNQRIMKWNKDAKEGIVVAGGNGCANRLDQFSGPYAVIVDNLGQIIIADFDNHRVMKWHEGDTQGSIVVGENGRGEKADQLYRPMGLSFDIEGNLYVVDYGNHRIQKYELCTK</sequence>
<evidence type="ECO:0000256" key="1">
    <source>
        <dbReference type="ARBA" id="ARBA00022729"/>
    </source>
</evidence>
<dbReference type="AlphaFoldDB" id="A0A813XMV3"/>
<protein>
    <submittedName>
        <fullName evidence="7">Uncharacterized protein</fullName>
    </submittedName>
</protein>
<comment type="caution">
    <text evidence="7">The sequence shown here is derived from an EMBL/GenBank/DDBJ whole genome shotgun (WGS) entry which is preliminary data.</text>
</comment>
<feature type="region of interest" description="Disordered" evidence="5">
    <location>
        <begin position="168"/>
        <end position="200"/>
    </location>
</feature>
<dbReference type="Proteomes" id="UP000663891">
    <property type="component" value="Unassembled WGS sequence"/>
</dbReference>
<feature type="repeat" description="NHL" evidence="4">
    <location>
        <begin position="125"/>
        <end position="164"/>
    </location>
</feature>
<evidence type="ECO:0000256" key="3">
    <source>
        <dbReference type="ARBA" id="ARBA00023180"/>
    </source>
</evidence>
<dbReference type="SUPFAM" id="SSF101898">
    <property type="entry name" value="NHL repeat"/>
    <property type="match status" value="2"/>
</dbReference>